<evidence type="ECO:0000259" key="6">
    <source>
        <dbReference type="Pfam" id="PF11765"/>
    </source>
</evidence>
<evidence type="ECO:0000313" key="7">
    <source>
        <dbReference type="EMBL" id="OBA15364.1"/>
    </source>
</evidence>
<dbReference type="AlphaFoldDB" id="A0A1A0GUC5"/>
<evidence type="ECO:0000256" key="5">
    <source>
        <dbReference type="ARBA" id="ARBA00023180"/>
    </source>
</evidence>
<evidence type="ECO:0000313" key="8">
    <source>
        <dbReference type="Proteomes" id="UP000092555"/>
    </source>
</evidence>
<keyword evidence="5" id="KW-0325">Glycoprotein</keyword>
<feature type="non-terminal residue" evidence="7">
    <location>
        <position position="94"/>
    </location>
</feature>
<dbReference type="EMBL" id="LXTC01000023">
    <property type="protein sequence ID" value="OBA15364.1"/>
    <property type="molecule type" value="Genomic_DNA"/>
</dbReference>
<comment type="caution">
    <text evidence="7">The sequence shown here is derived from an EMBL/GenBank/DDBJ whole genome shotgun (WGS) entry which is preliminary data.</text>
</comment>
<feature type="non-terminal residue" evidence="7">
    <location>
        <position position="1"/>
    </location>
</feature>
<proteinExistence type="predicted"/>
<keyword evidence="2" id="KW-0134">Cell wall</keyword>
<evidence type="ECO:0000256" key="3">
    <source>
        <dbReference type="ARBA" id="ARBA00022525"/>
    </source>
</evidence>
<dbReference type="GO" id="GO:0009277">
    <property type="term" value="C:fungal-type cell wall"/>
    <property type="evidence" value="ECO:0007669"/>
    <property type="project" value="UniProtKB-ARBA"/>
</dbReference>
<sequence>FWNNGDMFFGLCKTQFQETPFLVVSQGLWLNQGTLIFQKEKGSMAGMIIDGKSPNDNSRAVTNQGSICLYNTNWRSHTNIKGNGCITVGPTSKL</sequence>
<comment type="subcellular location">
    <subcellularLocation>
        <location evidence="1">Secreted</location>
        <location evidence="1">Cell wall</location>
    </subcellularLocation>
</comment>
<feature type="domain" description="Hyphally-regulated cell wall protein N-terminal" evidence="6">
    <location>
        <begin position="1"/>
        <end position="93"/>
    </location>
</feature>
<evidence type="ECO:0000256" key="2">
    <source>
        <dbReference type="ARBA" id="ARBA00022512"/>
    </source>
</evidence>
<gene>
    <name evidence="7" type="ORF">METBIDRAFT_22306</name>
</gene>
<accession>A0A1A0GUC5</accession>
<evidence type="ECO:0000256" key="4">
    <source>
        <dbReference type="ARBA" id="ARBA00022729"/>
    </source>
</evidence>
<dbReference type="RefSeq" id="XP_018709226.1">
    <property type="nucleotide sequence ID" value="XM_018855157.1"/>
</dbReference>
<dbReference type="Pfam" id="PF11765">
    <property type="entry name" value="Hyphal_reg_CWP"/>
    <property type="match status" value="1"/>
</dbReference>
<keyword evidence="3" id="KW-0964">Secreted</keyword>
<evidence type="ECO:0000256" key="1">
    <source>
        <dbReference type="ARBA" id="ARBA00004191"/>
    </source>
</evidence>
<dbReference type="GeneID" id="30028133"/>
<dbReference type="InterPro" id="IPR021031">
    <property type="entry name" value="Hyphal-reg_cell_wall_N"/>
</dbReference>
<keyword evidence="4" id="KW-0732">Signal</keyword>
<keyword evidence="8" id="KW-1185">Reference proteome</keyword>
<protein>
    <recommendedName>
        <fullName evidence="6">Hyphally-regulated cell wall protein N-terminal domain-containing protein</fullName>
    </recommendedName>
</protein>
<organism evidence="7 8">
    <name type="scientific">Metschnikowia bicuspidata var. bicuspidata NRRL YB-4993</name>
    <dbReference type="NCBI Taxonomy" id="869754"/>
    <lineage>
        <taxon>Eukaryota</taxon>
        <taxon>Fungi</taxon>
        <taxon>Dikarya</taxon>
        <taxon>Ascomycota</taxon>
        <taxon>Saccharomycotina</taxon>
        <taxon>Pichiomycetes</taxon>
        <taxon>Metschnikowiaceae</taxon>
        <taxon>Metschnikowia</taxon>
    </lineage>
</organism>
<reference evidence="7 8" key="1">
    <citation type="submission" date="2016-05" db="EMBL/GenBank/DDBJ databases">
        <title>Comparative genomics of biotechnologically important yeasts.</title>
        <authorList>
            <consortium name="DOE Joint Genome Institute"/>
            <person name="Riley R."/>
            <person name="Haridas S."/>
            <person name="Wolfe K.H."/>
            <person name="Lopes M.R."/>
            <person name="Hittinger C.T."/>
            <person name="Goker M."/>
            <person name="Salamov A."/>
            <person name="Wisecaver J."/>
            <person name="Long T.M."/>
            <person name="Aerts A.L."/>
            <person name="Barry K."/>
            <person name="Choi C."/>
            <person name="Clum A."/>
            <person name="Coughlan A.Y."/>
            <person name="Deshpande S."/>
            <person name="Douglass A.P."/>
            <person name="Hanson S.J."/>
            <person name="Klenk H.-P."/>
            <person name="LaButti K."/>
            <person name="Lapidus A."/>
            <person name="Lindquist E."/>
            <person name="Lipzen A."/>
            <person name="Meier-kolthoff J.P."/>
            <person name="Ohm R.A."/>
            <person name="Otillar R.P."/>
            <person name="Pangilinan J."/>
            <person name="Peng Y."/>
            <person name="Rokas A."/>
            <person name="Rosa C.A."/>
            <person name="Scheuner C."/>
            <person name="Sibirny A.A."/>
            <person name="Slot J.C."/>
            <person name="Stielow J.B."/>
            <person name="Sun H."/>
            <person name="Kurtzman C.P."/>
            <person name="Blackwell M."/>
            <person name="Grigoriev I.V."/>
            <person name="Jeffries T.W."/>
        </authorList>
    </citation>
    <scope>NUCLEOTIDE SEQUENCE [LARGE SCALE GENOMIC DNA]</scope>
    <source>
        <strain evidence="7 8">NRRL YB-4993</strain>
    </source>
</reference>
<name>A0A1A0GUC5_9ASCO</name>
<dbReference type="Proteomes" id="UP000092555">
    <property type="component" value="Unassembled WGS sequence"/>
</dbReference>